<evidence type="ECO:0000313" key="8">
    <source>
        <dbReference type="EMBL" id="KAG7432302.1"/>
    </source>
</evidence>
<feature type="transmembrane region" description="Helical" evidence="6">
    <location>
        <begin position="376"/>
        <end position="393"/>
    </location>
</feature>
<dbReference type="PROSITE" id="PS50850">
    <property type="entry name" value="MFS"/>
    <property type="match status" value="1"/>
</dbReference>
<proteinExistence type="predicted"/>
<organism evidence="8 9">
    <name type="scientific">Fusarium oxysporum f. sp. raphani</name>
    <dbReference type="NCBI Taxonomy" id="96318"/>
    <lineage>
        <taxon>Eukaryota</taxon>
        <taxon>Fungi</taxon>
        <taxon>Dikarya</taxon>
        <taxon>Ascomycota</taxon>
        <taxon>Pezizomycotina</taxon>
        <taxon>Sordariomycetes</taxon>
        <taxon>Hypocreomycetidae</taxon>
        <taxon>Hypocreales</taxon>
        <taxon>Nectriaceae</taxon>
        <taxon>Fusarium</taxon>
        <taxon>Fusarium oxysporum species complex</taxon>
    </lineage>
</organism>
<evidence type="ECO:0000256" key="3">
    <source>
        <dbReference type="ARBA" id="ARBA00022989"/>
    </source>
</evidence>
<feature type="region of interest" description="Disordered" evidence="5">
    <location>
        <begin position="1"/>
        <end position="21"/>
    </location>
</feature>
<dbReference type="GO" id="GO:0016020">
    <property type="term" value="C:membrane"/>
    <property type="evidence" value="ECO:0007669"/>
    <property type="project" value="UniProtKB-SubCell"/>
</dbReference>
<comment type="caution">
    <text evidence="8">The sequence shown here is derived from an EMBL/GenBank/DDBJ whole genome shotgun (WGS) entry which is preliminary data.</text>
</comment>
<dbReference type="InterPro" id="IPR005829">
    <property type="entry name" value="Sugar_transporter_CS"/>
</dbReference>
<dbReference type="AlphaFoldDB" id="A0A8J5Q210"/>
<dbReference type="EMBL" id="JAELUR010000004">
    <property type="protein sequence ID" value="KAG7432302.1"/>
    <property type="molecule type" value="Genomic_DNA"/>
</dbReference>
<feature type="transmembrane region" description="Helical" evidence="6">
    <location>
        <begin position="170"/>
        <end position="190"/>
    </location>
</feature>
<dbReference type="PANTHER" id="PTHR48022:SF24">
    <property type="entry name" value="HEXOSE TRANSPORTER PROTEIN (AFU_ORTHOLOGUE AFUA_8G04480)"/>
    <property type="match status" value="1"/>
</dbReference>
<feature type="domain" description="Major facilitator superfamily (MFS) profile" evidence="7">
    <location>
        <begin position="43"/>
        <end position="468"/>
    </location>
</feature>
<evidence type="ECO:0000256" key="5">
    <source>
        <dbReference type="SAM" id="MobiDB-lite"/>
    </source>
</evidence>
<dbReference type="PANTHER" id="PTHR48022">
    <property type="entry name" value="PLASTIDIC GLUCOSE TRANSPORTER 4"/>
    <property type="match status" value="1"/>
</dbReference>
<dbReference type="Pfam" id="PF00083">
    <property type="entry name" value="Sugar_tr"/>
    <property type="match status" value="2"/>
</dbReference>
<feature type="transmembrane region" description="Helical" evidence="6">
    <location>
        <begin position="136"/>
        <end position="158"/>
    </location>
</feature>
<evidence type="ECO:0000313" key="9">
    <source>
        <dbReference type="Proteomes" id="UP000693942"/>
    </source>
</evidence>
<reference evidence="8" key="1">
    <citation type="submission" date="2021-04" db="EMBL/GenBank/DDBJ databases">
        <title>First draft genome resource for Brassicaceae pathogens Fusarium oxysporum f. sp. raphani and Fusarium oxysporum f. sp. rapae.</title>
        <authorList>
            <person name="Asai S."/>
        </authorList>
    </citation>
    <scope>NUCLEOTIDE SEQUENCE</scope>
    <source>
        <strain evidence="8">Tf1262</strain>
    </source>
</reference>
<dbReference type="InterPro" id="IPR020846">
    <property type="entry name" value="MFS_dom"/>
</dbReference>
<feature type="compositionally biased region" description="Basic and acidic residues" evidence="5">
    <location>
        <begin position="1"/>
        <end position="12"/>
    </location>
</feature>
<feature type="transmembrane region" description="Helical" evidence="6">
    <location>
        <begin position="37"/>
        <end position="56"/>
    </location>
</feature>
<evidence type="ECO:0000259" key="7">
    <source>
        <dbReference type="PROSITE" id="PS50850"/>
    </source>
</evidence>
<evidence type="ECO:0000256" key="1">
    <source>
        <dbReference type="ARBA" id="ARBA00004141"/>
    </source>
</evidence>
<accession>A0A8J5Q210</accession>
<comment type="subcellular location">
    <subcellularLocation>
        <location evidence="1">Membrane</location>
        <topology evidence="1">Multi-pass membrane protein</topology>
    </subcellularLocation>
</comment>
<evidence type="ECO:0000256" key="2">
    <source>
        <dbReference type="ARBA" id="ARBA00022692"/>
    </source>
</evidence>
<sequence>MAIISEEQRDINDVPSLPDMKSVLPPSPKPWWRTPHLLKLNFLLTVPMITGYLIGFDSSMLNGLQSVPIWNKDFDYPSGARLAVLGTMRIIGAIVSLQIAPYVADRRGRRLPVFGGSTFALVGTALQSAAHNLDLFLAGRFLVGFGTGVVGVASNPLLAELAYPAHRRFLTSFGATTWFLGAIVAAWSTYGTFKLESSWSWRIPSILQAVPSLYQAMMIYFTPESPRWLISHGRSLEARKILNKYHAGIETEPDVSPLVEYEMAETETAIELEKIQNTGSYMAFFATTAHWAGNGLISFYLVIVLRSIGIDDPEDQNLINGGLTVFCYIVSIIGATSTLRFGRRTILLFGFAGMAISYLIWTVLSSVNQQRNFKDSGLGYGVVAMIFLYQLFYNLSINPQICTYGAGLFNGFVNPIAMEALDWKYYIVWVVMLCVWLILIWFLFPETAGRTLEEARIPILDIIVVSYE</sequence>
<keyword evidence="3 6" id="KW-1133">Transmembrane helix</keyword>
<name>A0A8J5Q210_FUSOX</name>
<dbReference type="Proteomes" id="UP000693942">
    <property type="component" value="Unassembled WGS sequence"/>
</dbReference>
<feature type="transmembrane region" description="Helical" evidence="6">
    <location>
        <begin position="425"/>
        <end position="444"/>
    </location>
</feature>
<dbReference type="InterPro" id="IPR050360">
    <property type="entry name" value="MFS_Sugar_Transporters"/>
</dbReference>
<keyword evidence="4 6" id="KW-0472">Membrane</keyword>
<protein>
    <submittedName>
        <fullName evidence="8">Lactose permease</fullName>
    </submittedName>
</protein>
<keyword evidence="2 6" id="KW-0812">Transmembrane</keyword>
<gene>
    <name evidence="8" type="ORF">Forpi1262_v007122</name>
</gene>
<dbReference type="PROSITE" id="PS00217">
    <property type="entry name" value="SUGAR_TRANSPORT_2"/>
    <property type="match status" value="1"/>
</dbReference>
<feature type="transmembrane region" description="Helical" evidence="6">
    <location>
        <begin position="345"/>
        <end position="364"/>
    </location>
</feature>
<evidence type="ECO:0000256" key="4">
    <source>
        <dbReference type="ARBA" id="ARBA00023136"/>
    </source>
</evidence>
<dbReference type="GO" id="GO:0005351">
    <property type="term" value="F:carbohydrate:proton symporter activity"/>
    <property type="evidence" value="ECO:0007669"/>
    <property type="project" value="TreeGrafter"/>
</dbReference>
<feature type="transmembrane region" description="Helical" evidence="6">
    <location>
        <begin position="281"/>
        <end position="305"/>
    </location>
</feature>
<feature type="transmembrane region" description="Helical" evidence="6">
    <location>
        <begin position="82"/>
        <end position="104"/>
    </location>
</feature>
<feature type="transmembrane region" description="Helical" evidence="6">
    <location>
        <begin position="317"/>
        <end position="339"/>
    </location>
</feature>
<dbReference type="InterPro" id="IPR005828">
    <property type="entry name" value="MFS_sugar_transport-like"/>
</dbReference>
<evidence type="ECO:0000256" key="6">
    <source>
        <dbReference type="SAM" id="Phobius"/>
    </source>
</evidence>
<feature type="transmembrane region" description="Helical" evidence="6">
    <location>
        <begin position="111"/>
        <end position="130"/>
    </location>
</feature>